<dbReference type="EMBL" id="CP036318">
    <property type="protein sequence ID" value="QDV54510.1"/>
    <property type="molecule type" value="Genomic_DNA"/>
</dbReference>
<gene>
    <name evidence="1" type="ORF">Mal33_04640</name>
</gene>
<evidence type="ECO:0000313" key="1">
    <source>
        <dbReference type="EMBL" id="QDV54510.1"/>
    </source>
</evidence>
<keyword evidence="2" id="KW-1185">Reference proteome</keyword>
<reference evidence="1 2" key="1">
    <citation type="submission" date="2019-02" db="EMBL/GenBank/DDBJ databases">
        <title>Deep-cultivation of Planctomycetes and their phenomic and genomic characterization uncovers novel biology.</title>
        <authorList>
            <person name="Wiegand S."/>
            <person name="Jogler M."/>
            <person name="Boedeker C."/>
            <person name="Pinto D."/>
            <person name="Vollmers J."/>
            <person name="Rivas-Marin E."/>
            <person name="Kohn T."/>
            <person name="Peeters S.H."/>
            <person name="Heuer A."/>
            <person name="Rast P."/>
            <person name="Oberbeckmann S."/>
            <person name="Bunk B."/>
            <person name="Jeske O."/>
            <person name="Meyerdierks A."/>
            <person name="Storesund J.E."/>
            <person name="Kallscheuer N."/>
            <person name="Luecker S."/>
            <person name="Lage O.M."/>
            <person name="Pohl T."/>
            <person name="Merkel B.J."/>
            <person name="Hornburger P."/>
            <person name="Mueller R.-W."/>
            <person name="Bruemmer F."/>
            <person name="Labrenz M."/>
            <person name="Spormann A.M."/>
            <person name="Op den Camp H."/>
            <person name="Overmann J."/>
            <person name="Amann R."/>
            <person name="Jetten M.S.M."/>
            <person name="Mascher T."/>
            <person name="Medema M.H."/>
            <person name="Devos D.P."/>
            <person name="Kaster A.-K."/>
            <person name="Ovreas L."/>
            <person name="Rohde M."/>
            <person name="Galperin M.Y."/>
            <person name="Jogler C."/>
        </authorList>
    </citation>
    <scope>NUCLEOTIDE SEQUENCE [LARGE SCALE GENOMIC DNA]</scope>
    <source>
        <strain evidence="1 2">Mal33</strain>
    </source>
</reference>
<protein>
    <submittedName>
        <fullName evidence="1">Uncharacterized protein</fullName>
    </submittedName>
</protein>
<dbReference type="AlphaFoldDB" id="A0A518IN47"/>
<sequence>MYLRCDLRDEQLSLPRFSHSASNHSAIVPTASETIHRTKWTAERWLGEPRRLRGKAICVNSSKREPALPCCCLDRGACLVNNRSGLPFHLICDVFQMTIQLHLLSLYLRRAAKGEC</sequence>
<evidence type="ECO:0000313" key="2">
    <source>
        <dbReference type="Proteomes" id="UP000316770"/>
    </source>
</evidence>
<organism evidence="1 2">
    <name type="scientific">Rosistilla oblonga</name>
    <dbReference type="NCBI Taxonomy" id="2527990"/>
    <lineage>
        <taxon>Bacteria</taxon>
        <taxon>Pseudomonadati</taxon>
        <taxon>Planctomycetota</taxon>
        <taxon>Planctomycetia</taxon>
        <taxon>Pirellulales</taxon>
        <taxon>Pirellulaceae</taxon>
        <taxon>Rosistilla</taxon>
    </lineage>
</organism>
<accession>A0A518IN47</accession>
<name>A0A518IN47_9BACT</name>
<dbReference type="Proteomes" id="UP000316770">
    <property type="component" value="Chromosome"/>
</dbReference>
<proteinExistence type="predicted"/>